<comment type="caution">
    <text evidence="2">The sequence shown here is derived from an EMBL/GenBank/DDBJ whole genome shotgun (WGS) entry which is preliminary data.</text>
</comment>
<protein>
    <submittedName>
        <fullName evidence="2">Uncharacterized protein</fullName>
    </submittedName>
</protein>
<feature type="transmembrane region" description="Helical" evidence="1">
    <location>
        <begin position="87"/>
        <end position="107"/>
    </location>
</feature>
<feature type="transmembrane region" description="Helical" evidence="1">
    <location>
        <begin position="38"/>
        <end position="57"/>
    </location>
</feature>
<dbReference type="OrthoDB" id="2620460at2"/>
<organism evidence="2 3">
    <name type="scientific">Paenibacillus sacheonensis</name>
    <dbReference type="NCBI Taxonomy" id="742054"/>
    <lineage>
        <taxon>Bacteria</taxon>
        <taxon>Bacillati</taxon>
        <taxon>Bacillota</taxon>
        <taxon>Bacilli</taxon>
        <taxon>Bacillales</taxon>
        <taxon>Paenibacillaceae</taxon>
        <taxon>Paenibacillus</taxon>
    </lineage>
</organism>
<accession>A0A7X5BYD6</accession>
<keyword evidence="3" id="KW-1185">Reference proteome</keyword>
<feature type="transmembrane region" description="Helical" evidence="1">
    <location>
        <begin position="64"/>
        <end position="81"/>
    </location>
</feature>
<evidence type="ECO:0000313" key="3">
    <source>
        <dbReference type="Proteomes" id="UP000558113"/>
    </source>
</evidence>
<dbReference type="EMBL" id="JAAAMU010000004">
    <property type="protein sequence ID" value="NBC69346.1"/>
    <property type="molecule type" value="Genomic_DNA"/>
</dbReference>
<dbReference type="RefSeq" id="WP_161697062.1">
    <property type="nucleotide sequence ID" value="NZ_JAAAMU010000004.1"/>
</dbReference>
<keyword evidence="1" id="KW-0812">Transmembrane</keyword>
<gene>
    <name evidence="2" type="ORF">GT003_10120</name>
</gene>
<name>A0A7X5BYD6_9BACL</name>
<reference evidence="2 3" key="1">
    <citation type="submission" date="2020-01" db="EMBL/GenBank/DDBJ databases">
        <title>Paenibacillus soybeanensis sp. nov. isolated from the nodules of soybean (Glycine max(L.) Merr).</title>
        <authorList>
            <person name="Wang H."/>
        </authorList>
    </citation>
    <scope>NUCLEOTIDE SEQUENCE [LARGE SCALE GENOMIC DNA]</scope>
    <source>
        <strain evidence="2 3">DSM 23054</strain>
    </source>
</reference>
<proteinExistence type="predicted"/>
<evidence type="ECO:0000313" key="2">
    <source>
        <dbReference type="EMBL" id="NBC69346.1"/>
    </source>
</evidence>
<keyword evidence="1" id="KW-0472">Membrane</keyword>
<evidence type="ECO:0000256" key="1">
    <source>
        <dbReference type="SAM" id="Phobius"/>
    </source>
</evidence>
<sequence length="112" mass="12636">MLAFKPIQWLGFAAALASIALWIPLAWTDPYFEGMNKLSHPSLSFAMLVLPACLFFYGLLRARVILLVIAFLWSFPFNLALLFSSSIYALIGACGCIYLLCILLLRLNKIRY</sequence>
<dbReference type="AlphaFoldDB" id="A0A7X5BYD6"/>
<dbReference type="Proteomes" id="UP000558113">
    <property type="component" value="Unassembled WGS sequence"/>
</dbReference>
<keyword evidence="1" id="KW-1133">Transmembrane helix</keyword>